<dbReference type="AlphaFoldDB" id="A0A1X9SKY4"/>
<dbReference type="GeneID" id="46920563"/>
<feature type="transmembrane region" description="Helical" evidence="6">
    <location>
        <begin position="148"/>
        <end position="166"/>
    </location>
</feature>
<evidence type="ECO:0000256" key="2">
    <source>
        <dbReference type="ARBA" id="ARBA00022475"/>
    </source>
</evidence>
<comment type="subcellular location">
    <subcellularLocation>
        <location evidence="1">Membrane</location>
        <topology evidence="1">Multi-pass membrane protein</topology>
    </subcellularLocation>
</comment>
<dbReference type="PANTHER" id="PTHR34857:SF2">
    <property type="entry name" value="SLL0384 PROTEIN"/>
    <property type="match status" value="1"/>
</dbReference>
<evidence type="ECO:0000256" key="6">
    <source>
        <dbReference type="SAM" id="Phobius"/>
    </source>
</evidence>
<keyword evidence="4 6" id="KW-1133">Transmembrane helix</keyword>
<dbReference type="EMBL" id="CP015578">
    <property type="protein sequence ID" value="ARQ96874.1"/>
    <property type="molecule type" value="Genomic_DNA"/>
</dbReference>
<dbReference type="InterPro" id="IPR051611">
    <property type="entry name" value="ECF_transporter_component"/>
</dbReference>
<keyword evidence="2" id="KW-1003">Cell membrane</keyword>
<dbReference type="KEGG" id="clx:CLAN_0090"/>
<sequence length="217" mass="24993">MINPSISIACFAVFSFFVALSGKIYLTHFLPLIFLGLIKFRYIFEILKRLVFLNFFIILVVISVLLADNLNLALLIFVRSNLIILFGLLSFHKLNSYSLALGVSGLGMGNKISYLFYFCVRFIEIGKMDFYKFKRTLKARNFNHKTSIFVYQTYANLVAMLFLSAFKKSQMLEKTMLARGFDGKFYKFKNSIKFGFCDILLIILVLIALILRQGVLI</sequence>
<accession>A0A1X9SKY4</accession>
<dbReference type="PANTHER" id="PTHR34857">
    <property type="entry name" value="SLL0384 PROTEIN"/>
    <property type="match status" value="1"/>
</dbReference>
<evidence type="ECO:0000256" key="1">
    <source>
        <dbReference type="ARBA" id="ARBA00004141"/>
    </source>
</evidence>
<dbReference type="Pfam" id="PF02361">
    <property type="entry name" value="CbiQ"/>
    <property type="match status" value="1"/>
</dbReference>
<keyword evidence="5 6" id="KW-0472">Membrane</keyword>
<proteinExistence type="predicted"/>
<gene>
    <name evidence="7" type="primary">cbiQ</name>
    <name evidence="7" type="ORF">CLAN_0090</name>
</gene>
<dbReference type="GO" id="GO:0005886">
    <property type="term" value="C:plasma membrane"/>
    <property type="evidence" value="ECO:0007669"/>
    <property type="project" value="UniProtKB-ARBA"/>
</dbReference>
<name>A0A1X9SKY4_9BACT</name>
<evidence type="ECO:0000256" key="4">
    <source>
        <dbReference type="ARBA" id="ARBA00022989"/>
    </source>
</evidence>
<feature type="transmembrane region" description="Helical" evidence="6">
    <location>
        <begin position="194"/>
        <end position="211"/>
    </location>
</feature>
<evidence type="ECO:0000256" key="3">
    <source>
        <dbReference type="ARBA" id="ARBA00022692"/>
    </source>
</evidence>
<evidence type="ECO:0000313" key="8">
    <source>
        <dbReference type="Proteomes" id="UP000202031"/>
    </source>
</evidence>
<evidence type="ECO:0000313" key="7">
    <source>
        <dbReference type="EMBL" id="ARQ96874.1"/>
    </source>
</evidence>
<dbReference type="CDD" id="cd16914">
    <property type="entry name" value="EcfT"/>
    <property type="match status" value="1"/>
</dbReference>
<reference evidence="8" key="1">
    <citation type="journal article" date="2017" name="Genome Biol. Evol.">
        <title>Comparative Genomic Analysis Identifies a Campylobacter Clade Deficient in Selenium Metabolism.</title>
        <authorList>
            <person name="Miller W.G."/>
            <person name="Yee E."/>
            <person name="Lopes B.S."/>
            <person name="Chapman M.H."/>
            <person name="Huynh S."/>
            <person name="Bono J.L."/>
            <person name="Parker C.T."/>
            <person name="Strachan N.J.C."/>
            <person name="Forbes K.J."/>
        </authorList>
    </citation>
    <scope>NUCLEOTIDE SEQUENCE [LARGE SCALE GENOMIC DNA]</scope>
    <source>
        <strain evidence="8">NCTC 13004</strain>
    </source>
</reference>
<dbReference type="InterPro" id="IPR003339">
    <property type="entry name" value="ABC/ECF_trnsptr_transmembrane"/>
</dbReference>
<reference evidence="8" key="2">
    <citation type="journal article" date="2017" name="Genome Biol. Evol.">
        <title>Comparative genomic analysis identifies a Campylobacter clade deficient in selenium metabolism.</title>
        <authorList>
            <person name="Miller W.G."/>
            <person name="Yee E."/>
            <person name="Lopes B.S."/>
            <person name="Chapman M.H."/>
            <person name="Huynh S."/>
            <person name="Bono J.L."/>
            <person name="Parker C.T."/>
            <person name="Strachan N.J.C."/>
            <person name="Forbes K.J."/>
        </authorList>
    </citation>
    <scope>NUCLEOTIDE SEQUENCE [LARGE SCALE GENOMIC DNA]</scope>
    <source>
        <strain evidence="8">NCTC 13004</strain>
    </source>
</reference>
<dbReference type="Proteomes" id="UP000202031">
    <property type="component" value="Chromosome"/>
</dbReference>
<keyword evidence="3 6" id="KW-0812">Transmembrane</keyword>
<feature type="transmembrane region" description="Helical" evidence="6">
    <location>
        <begin position="73"/>
        <end position="91"/>
    </location>
</feature>
<protein>
    <submittedName>
        <fullName evidence="7">Co/Ni ABC transporter CbiKLMQO, membrane protein CbiQ</fullName>
    </submittedName>
</protein>
<organism evidence="7 8">
    <name type="scientific">Campylobacter lanienae NCTC 13004</name>
    <dbReference type="NCBI Taxonomy" id="1031753"/>
    <lineage>
        <taxon>Bacteria</taxon>
        <taxon>Pseudomonadati</taxon>
        <taxon>Campylobacterota</taxon>
        <taxon>Epsilonproteobacteria</taxon>
        <taxon>Campylobacterales</taxon>
        <taxon>Campylobacteraceae</taxon>
        <taxon>Campylobacter</taxon>
    </lineage>
</organism>
<feature type="transmembrane region" description="Helical" evidence="6">
    <location>
        <begin position="6"/>
        <end position="38"/>
    </location>
</feature>
<dbReference type="RefSeq" id="WP_100590300.1">
    <property type="nucleotide sequence ID" value="NZ_CP015578.1"/>
</dbReference>
<feature type="transmembrane region" description="Helical" evidence="6">
    <location>
        <begin position="50"/>
        <end position="67"/>
    </location>
</feature>
<evidence type="ECO:0000256" key="5">
    <source>
        <dbReference type="ARBA" id="ARBA00023136"/>
    </source>
</evidence>